<dbReference type="SUPFAM" id="SSF55729">
    <property type="entry name" value="Acyl-CoA N-acyltransferases (Nat)"/>
    <property type="match status" value="1"/>
</dbReference>
<feature type="domain" description="N-acetyltransferase" evidence="1">
    <location>
        <begin position="17"/>
        <end position="173"/>
    </location>
</feature>
<dbReference type="EMBL" id="QFZK01000031">
    <property type="protein sequence ID" value="RFO94771.1"/>
    <property type="molecule type" value="Genomic_DNA"/>
</dbReference>
<dbReference type="CDD" id="cd04301">
    <property type="entry name" value="NAT_SF"/>
    <property type="match status" value="1"/>
</dbReference>
<dbReference type="PANTHER" id="PTHR43305">
    <property type="entry name" value="FAMILY N-ACETYLTRANSFERASE, PUTATIVE (AFU_ORTHOLOGUE AFUA_2G01380)-RELATED"/>
    <property type="match status" value="1"/>
</dbReference>
<dbReference type="GO" id="GO:0016747">
    <property type="term" value="F:acyltransferase activity, transferring groups other than amino-acyl groups"/>
    <property type="evidence" value="ECO:0007669"/>
    <property type="project" value="InterPro"/>
</dbReference>
<dbReference type="PROSITE" id="PS51186">
    <property type="entry name" value="GNAT"/>
    <property type="match status" value="1"/>
</dbReference>
<dbReference type="RefSeq" id="WP_117180281.1">
    <property type="nucleotide sequence ID" value="NZ_QFZK01000031.1"/>
</dbReference>
<accession>A0A3E1R6G9</accession>
<sequence>MAKSAAGGDLWADSTGIRIEPFRGPQDLESVRGLFREYAKSLNVDLCFQHFDEELAGLPGEYAQPRGGLLLATVFGEPAGCCALRPLDSVDYANACEMKRLYVRPACRGLGLGRMLTESILDQARQAGFACVLLDTLDDMEAARGLYDELGFEDIPPYYFNPIAGAHYLKADL</sequence>
<dbReference type="InterPro" id="IPR000182">
    <property type="entry name" value="GNAT_dom"/>
</dbReference>
<dbReference type="PANTHER" id="PTHR43305:SF1">
    <property type="entry name" value="FAMILY N-ACETYLTRANSFERASE, PUTATIVE (AFU_ORTHOLOGUE AFUA_2G01380)-RELATED"/>
    <property type="match status" value="1"/>
</dbReference>
<organism evidence="2 3">
    <name type="scientific">Rhodoferax lacus</name>
    <dbReference type="NCBI Taxonomy" id="2184758"/>
    <lineage>
        <taxon>Bacteria</taxon>
        <taxon>Pseudomonadati</taxon>
        <taxon>Pseudomonadota</taxon>
        <taxon>Betaproteobacteria</taxon>
        <taxon>Burkholderiales</taxon>
        <taxon>Comamonadaceae</taxon>
        <taxon>Rhodoferax</taxon>
    </lineage>
</organism>
<comment type="caution">
    <text evidence="2">The sequence shown here is derived from an EMBL/GenBank/DDBJ whole genome shotgun (WGS) entry which is preliminary data.</text>
</comment>
<dbReference type="Pfam" id="PF00583">
    <property type="entry name" value="Acetyltransf_1"/>
    <property type="match status" value="1"/>
</dbReference>
<dbReference type="InterPro" id="IPR016181">
    <property type="entry name" value="Acyl_CoA_acyltransferase"/>
</dbReference>
<gene>
    <name evidence="2" type="ORF">DIC66_21725</name>
</gene>
<dbReference type="AlphaFoldDB" id="A0A3E1R6G9"/>
<dbReference type="OrthoDB" id="70840at2"/>
<proteinExistence type="predicted"/>
<evidence type="ECO:0000313" key="2">
    <source>
        <dbReference type="EMBL" id="RFO94771.1"/>
    </source>
</evidence>
<dbReference type="Proteomes" id="UP000260665">
    <property type="component" value="Unassembled WGS sequence"/>
</dbReference>
<name>A0A3E1R6G9_9BURK</name>
<evidence type="ECO:0000259" key="1">
    <source>
        <dbReference type="PROSITE" id="PS51186"/>
    </source>
</evidence>
<evidence type="ECO:0000313" key="3">
    <source>
        <dbReference type="Proteomes" id="UP000260665"/>
    </source>
</evidence>
<reference evidence="2 3" key="1">
    <citation type="submission" date="2018-05" db="EMBL/GenBank/DDBJ databases">
        <title>Rhodoferax soyangensis sp.nov., isolated from an oligotrophic freshwater lake.</title>
        <authorList>
            <person name="Park M."/>
        </authorList>
    </citation>
    <scope>NUCLEOTIDE SEQUENCE [LARGE SCALE GENOMIC DNA]</scope>
    <source>
        <strain evidence="2 3">IMCC26218</strain>
    </source>
</reference>
<keyword evidence="2" id="KW-0808">Transferase</keyword>
<keyword evidence="3" id="KW-1185">Reference proteome</keyword>
<dbReference type="InterPro" id="IPR052777">
    <property type="entry name" value="Acetyltransferase_Enz"/>
</dbReference>
<protein>
    <submittedName>
        <fullName evidence="2">GNAT family N-acetyltransferase</fullName>
    </submittedName>
</protein>
<dbReference type="Gene3D" id="3.40.630.30">
    <property type="match status" value="1"/>
</dbReference>